<reference evidence="2 3" key="1">
    <citation type="submission" date="2019-06" db="EMBL/GenBank/DDBJ databases">
        <title>Sequencing the genomes of 1000 actinobacteria strains.</title>
        <authorList>
            <person name="Klenk H.-P."/>
        </authorList>
    </citation>
    <scope>NUCLEOTIDE SEQUENCE [LARGE SCALE GENOMIC DNA]</scope>
    <source>
        <strain evidence="2 3">DSM 102131</strain>
    </source>
</reference>
<sequence length="211" mass="22714">MTTVSCQISMSLDGYVAGPDQSRQDPLGRGGLRLHEWFFGLDAWRERHGLAGGGRGVDVEVVDEMTRDIGAYVMGRRMFGGGDGPWDLDWTGWWGEDPPFRTPVFVLTHHPRETLVMRGGTEFRFVTDGLAAALGQAREAAGDGVVSVAGGASTVNQCLAAGLLDTLQLHVVPIVLGGGERLFEGVGDPRLEQVSVVAGPTVTHVTYRVRR</sequence>
<dbReference type="GO" id="GO:0009231">
    <property type="term" value="P:riboflavin biosynthetic process"/>
    <property type="evidence" value="ECO:0007669"/>
    <property type="project" value="InterPro"/>
</dbReference>
<feature type="domain" description="Bacterial bifunctional deaminase-reductase C-terminal" evidence="1">
    <location>
        <begin position="3"/>
        <end position="202"/>
    </location>
</feature>
<comment type="caution">
    <text evidence="2">The sequence shown here is derived from an EMBL/GenBank/DDBJ whole genome shotgun (WGS) entry which is preliminary data.</text>
</comment>
<keyword evidence="3" id="KW-1185">Reference proteome</keyword>
<organism evidence="2 3">
    <name type="scientific">Micromonospora palomenae</name>
    <dbReference type="NCBI Taxonomy" id="1461247"/>
    <lineage>
        <taxon>Bacteria</taxon>
        <taxon>Bacillati</taxon>
        <taxon>Actinomycetota</taxon>
        <taxon>Actinomycetes</taxon>
        <taxon>Micromonosporales</taxon>
        <taxon>Micromonosporaceae</taxon>
        <taxon>Micromonospora</taxon>
    </lineage>
</organism>
<dbReference type="PANTHER" id="PTHR38011">
    <property type="entry name" value="DIHYDROFOLATE REDUCTASE FAMILY PROTEIN (AFU_ORTHOLOGUE AFUA_8G06820)"/>
    <property type="match status" value="1"/>
</dbReference>
<dbReference type="Pfam" id="PF01872">
    <property type="entry name" value="RibD_C"/>
    <property type="match status" value="1"/>
</dbReference>
<dbReference type="Proteomes" id="UP000319927">
    <property type="component" value="Unassembled WGS sequence"/>
</dbReference>
<dbReference type="OrthoDB" id="2313602at2"/>
<dbReference type="AlphaFoldDB" id="A0A561WDV2"/>
<evidence type="ECO:0000313" key="3">
    <source>
        <dbReference type="Proteomes" id="UP000319927"/>
    </source>
</evidence>
<evidence type="ECO:0000313" key="2">
    <source>
        <dbReference type="EMBL" id="TWG22019.1"/>
    </source>
</evidence>
<proteinExistence type="predicted"/>
<dbReference type="EMBL" id="VIXA01000002">
    <property type="protein sequence ID" value="TWG22019.1"/>
    <property type="molecule type" value="Genomic_DNA"/>
</dbReference>
<dbReference type="InterPro" id="IPR024072">
    <property type="entry name" value="DHFR-like_dom_sf"/>
</dbReference>
<protein>
    <submittedName>
        <fullName evidence="2">RibD domain-containing protein</fullName>
    </submittedName>
</protein>
<evidence type="ECO:0000259" key="1">
    <source>
        <dbReference type="Pfam" id="PF01872"/>
    </source>
</evidence>
<gene>
    <name evidence="2" type="ORF">FHX75_12538</name>
</gene>
<dbReference type="PANTHER" id="PTHR38011:SF12">
    <property type="entry name" value="BIFUNCTIONAL DEAMINASE-REDUCTASE DOMAIN PROTEIN"/>
    <property type="match status" value="1"/>
</dbReference>
<dbReference type="Gene3D" id="3.40.430.10">
    <property type="entry name" value="Dihydrofolate Reductase, subunit A"/>
    <property type="match status" value="1"/>
</dbReference>
<dbReference type="SUPFAM" id="SSF53597">
    <property type="entry name" value="Dihydrofolate reductase-like"/>
    <property type="match status" value="1"/>
</dbReference>
<accession>A0A561WDV2</accession>
<dbReference type="RefSeq" id="WP_154939957.1">
    <property type="nucleotide sequence ID" value="NZ_VIXA01000002.1"/>
</dbReference>
<dbReference type="GO" id="GO:0008703">
    <property type="term" value="F:5-amino-6-(5-phosphoribosylamino)uracil reductase activity"/>
    <property type="evidence" value="ECO:0007669"/>
    <property type="project" value="InterPro"/>
</dbReference>
<dbReference type="InterPro" id="IPR002734">
    <property type="entry name" value="RibDG_C"/>
</dbReference>
<name>A0A561WDV2_9ACTN</name>
<dbReference type="InterPro" id="IPR050765">
    <property type="entry name" value="Riboflavin_Biosynth_HTPR"/>
</dbReference>